<dbReference type="Pfam" id="PF00534">
    <property type="entry name" value="Glycos_transf_1"/>
    <property type="match status" value="1"/>
</dbReference>
<dbReference type="SUPFAM" id="SSF53756">
    <property type="entry name" value="UDP-Glycosyltransferase/glycogen phosphorylase"/>
    <property type="match status" value="1"/>
</dbReference>
<protein>
    <submittedName>
        <fullName evidence="2">Glycosyltransferase</fullName>
    </submittedName>
</protein>
<dbReference type="GO" id="GO:0016757">
    <property type="term" value="F:glycosyltransferase activity"/>
    <property type="evidence" value="ECO:0007669"/>
    <property type="project" value="InterPro"/>
</dbReference>
<dbReference type="Gene3D" id="3.40.50.2000">
    <property type="entry name" value="Glycogen Phosphorylase B"/>
    <property type="match status" value="2"/>
</dbReference>
<reference evidence="2 3" key="1">
    <citation type="journal article" date="2014" name="Genome Announc.">
        <title>Draft Genome Sequences of Three Alkaliphilic Bacillus Strains, Bacillus wakoensis JCM 9140T, Bacillus akibai JCM 9157T, and Bacillus hemicellulosilyticus JCM 9152T.</title>
        <authorList>
            <person name="Yuki M."/>
            <person name="Oshima K."/>
            <person name="Suda W."/>
            <person name="Oshida Y."/>
            <person name="Kitamura K."/>
            <person name="Iida T."/>
            <person name="Hattori M."/>
            <person name="Ohkuma M."/>
        </authorList>
    </citation>
    <scope>NUCLEOTIDE SEQUENCE [LARGE SCALE GENOMIC DNA]</scope>
    <source>
        <strain evidence="2 3">JCM 9157</strain>
    </source>
</reference>
<dbReference type="OrthoDB" id="9804196at2"/>
<dbReference type="RefSeq" id="WP_035665559.1">
    <property type="nucleotide sequence ID" value="NZ_BAUV01000025.1"/>
</dbReference>
<dbReference type="InterPro" id="IPR001296">
    <property type="entry name" value="Glyco_trans_1"/>
</dbReference>
<dbReference type="CDD" id="cd03812">
    <property type="entry name" value="GT4_CapH-like"/>
    <property type="match status" value="1"/>
</dbReference>
<feature type="domain" description="Glycosyl transferase family 1" evidence="1">
    <location>
        <begin position="186"/>
        <end position="337"/>
    </location>
</feature>
<dbReference type="InterPro" id="IPR050194">
    <property type="entry name" value="Glycosyltransferase_grp1"/>
</dbReference>
<keyword evidence="3" id="KW-1185">Reference proteome</keyword>
<dbReference type="AlphaFoldDB" id="W4QX88"/>
<gene>
    <name evidence="2" type="ORF">JCM9157_3059</name>
</gene>
<evidence type="ECO:0000313" key="3">
    <source>
        <dbReference type="Proteomes" id="UP000018896"/>
    </source>
</evidence>
<evidence type="ECO:0000259" key="1">
    <source>
        <dbReference type="Pfam" id="PF00534"/>
    </source>
</evidence>
<dbReference type="PANTHER" id="PTHR45947:SF3">
    <property type="entry name" value="SULFOQUINOVOSYL TRANSFERASE SQD2"/>
    <property type="match status" value="1"/>
</dbReference>
<dbReference type="STRING" id="1236973.JCM9157_3059"/>
<accession>W4QX88</accession>
<proteinExistence type="predicted"/>
<organism evidence="2 3">
    <name type="scientific">Halalkalibacter akibai (strain ATCC 43226 / DSM 21942 / CIP 109018 / JCM 9157 / 1139)</name>
    <name type="common">Bacillus akibai</name>
    <dbReference type="NCBI Taxonomy" id="1236973"/>
    <lineage>
        <taxon>Bacteria</taxon>
        <taxon>Bacillati</taxon>
        <taxon>Bacillota</taxon>
        <taxon>Bacilli</taxon>
        <taxon>Bacillales</taxon>
        <taxon>Bacillaceae</taxon>
        <taxon>Halalkalibacter</taxon>
    </lineage>
</organism>
<sequence length="374" mass="43051">MEPIRILQVVTIMNRGGLETMLMNYYRQIDRKKIQFDFLVHRDEEGHYDQEILSLGGRIFRMPSIRPGNYKKYFRLLDEFFNLYSEYKVVHSHINENSSFVLRAATKAGIPCRIAHSHLSDLGIDIKLPFRLYARNTMKDYPTDYFACSQKAGEWLFGKKVASSASHTVLKNAVNASEFKFNQKTRNQIRKELNIEDKFVIGHIGRFNKQKNHDFLLDIFKSVHEQQSNAVLVLVGEGHLRATIEKKAKDLGLADQIIFLGVREDISVLMHGFDLFLFPSLFEGLPVVLVEAQAAGLTCIVSDSITTESDITGRIKFLSLRKNPDYWAEIILTSSHKHVDTSEILRRNGYDTVTMADWLSGFYLGHYQFMKQAK</sequence>
<keyword evidence="2" id="KW-0808">Transferase</keyword>
<dbReference type="eggNOG" id="COG0438">
    <property type="taxonomic scope" value="Bacteria"/>
</dbReference>
<comment type="caution">
    <text evidence="2">The sequence shown here is derived from an EMBL/GenBank/DDBJ whole genome shotgun (WGS) entry which is preliminary data.</text>
</comment>
<evidence type="ECO:0000313" key="2">
    <source>
        <dbReference type="EMBL" id="GAE35919.1"/>
    </source>
</evidence>
<name>W4QX88_HALA3</name>
<dbReference type="EMBL" id="BAUV01000025">
    <property type="protein sequence ID" value="GAE35919.1"/>
    <property type="molecule type" value="Genomic_DNA"/>
</dbReference>
<dbReference type="PANTHER" id="PTHR45947">
    <property type="entry name" value="SULFOQUINOVOSYL TRANSFERASE SQD2"/>
    <property type="match status" value="1"/>
</dbReference>
<dbReference type="Proteomes" id="UP000018896">
    <property type="component" value="Unassembled WGS sequence"/>
</dbReference>